<feature type="domain" description="DC1" evidence="2">
    <location>
        <begin position="542"/>
        <end position="589"/>
    </location>
</feature>
<feature type="domain" description="DC1" evidence="2">
    <location>
        <begin position="378"/>
        <end position="426"/>
    </location>
</feature>
<evidence type="ECO:0000259" key="3">
    <source>
        <dbReference type="Pfam" id="PF22926"/>
    </source>
</evidence>
<dbReference type="InterPro" id="IPR004146">
    <property type="entry name" value="DC1"/>
</dbReference>
<accession>R0H7Y0</accession>
<evidence type="ECO:0000313" key="5">
    <source>
        <dbReference type="Proteomes" id="UP000029121"/>
    </source>
</evidence>
<feature type="domain" description="DC1" evidence="2">
    <location>
        <begin position="120"/>
        <end position="165"/>
    </location>
</feature>
<name>R0H7Y0_9BRAS</name>
<dbReference type="EMBL" id="KB870810">
    <property type="protein sequence ID" value="EOA19683.1"/>
    <property type="molecule type" value="Genomic_DNA"/>
</dbReference>
<dbReference type="Proteomes" id="UP000029121">
    <property type="component" value="Unassembled WGS sequence"/>
</dbReference>
<dbReference type="SUPFAM" id="SSF57889">
    <property type="entry name" value="Cysteine-rich domain"/>
    <property type="match status" value="6"/>
</dbReference>
<dbReference type="OrthoDB" id="1042925at2759"/>
<dbReference type="AlphaFoldDB" id="R0H7Y0"/>
<gene>
    <name evidence="4" type="ORF">CARUB_v10003354mg</name>
</gene>
<evidence type="ECO:0000256" key="1">
    <source>
        <dbReference type="ARBA" id="ARBA00022737"/>
    </source>
</evidence>
<dbReference type="STRING" id="81985.R0H7Y0"/>
<reference evidence="5" key="1">
    <citation type="journal article" date="2013" name="Nat. Genet.">
        <title>The Capsella rubella genome and the genomic consequences of rapid mating system evolution.</title>
        <authorList>
            <person name="Slotte T."/>
            <person name="Hazzouri K.M."/>
            <person name="Agren J.A."/>
            <person name="Koenig D."/>
            <person name="Maumus F."/>
            <person name="Guo Y.L."/>
            <person name="Steige K."/>
            <person name="Platts A.E."/>
            <person name="Escobar J.S."/>
            <person name="Newman L.K."/>
            <person name="Wang W."/>
            <person name="Mandakova T."/>
            <person name="Vello E."/>
            <person name="Smith L.M."/>
            <person name="Henz S.R."/>
            <person name="Steffen J."/>
            <person name="Takuno S."/>
            <person name="Brandvain Y."/>
            <person name="Coop G."/>
            <person name="Andolfatto P."/>
            <person name="Hu T.T."/>
            <person name="Blanchette M."/>
            <person name="Clark R.M."/>
            <person name="Quesneville H."/>
            <person name="Nordborg M."/>
            <person name="Gaut B.S."/>
            <person name="Lysak M.A."/>
            <person name="Jenkins J."/>
            <person name="Grimwood J."/>
            <person name="Chapman J."/>
            <person name="Prochnik S."/>
            <person name="Shu S."/>
            <person name="Rokhsar D."/>
            <person name="Schmutz J."/>
            <person name="Weigel D."/>
            <person name="Wright S.I."/>
        </authorList>
    </citation>
    <scope>NUCLEOTIDE SEQUENCE [LARGE SCALE GENOMIC DNA]</scope>
    <source>
        <strain evidence="5">cv. Monte Gargano</strain>
    </source>
</reference>
<feature type="domain" description="DC1" evidence="2">
    <location>
        <begin position="62"/>
        <end position="107"/>
    </location>
</feature>
<protein>
    <recommendedName>
        <fullName evidence="6">Phorbol-ester/DAG-type domain-containing protein</fullName>
    </recommendedName>
</protein>
<keyword evidence="5" id="KW-1185">Reference proteome</keyword>
<dbReference type="PANTHER" id="PTHR32410">
    <property type="entry name" value="CYSTEINE/HISTIDINE-RICH C1 DOMAIN FAMILY PROTEIN"/>
    <property type="match status" value="1"/>
</dbReference>
<dbReference type="Pfam" id="PF03107">
    <property type="entry name" value="C1_2"/>
    <property type="match status" value="7"/>
</dbReference>
<dbReference type="InterPro" id="IPR054483">
    <property type="entry name" value="DC1-like_CT"/>
</dbReference>
<feature type="domain" description="DC1" evidence="2">
    <location>
        <begin position="244"/>
        <end position="285"/>
    </location>
</feature>
<evidence type="ECO:0008006" key="6">
    <source>
        <dbReference type="Google" id="ProtNLM"/>
    </source>
</evidence>
<feature type="domain" description="DC1" evidence="2">
    <location>
        <begin position="295"/>
        <end position="343"/>
    </location>
</feature>
<keyword evidence="1" id="KW-0677">Repeat</keyword>
<proteinExistence type="predicted"/>
<dbReference type="InterPro" id="IPR046349">
    <property type="entry name" value="C1-like_sf"/>
</dbReference>
<feature type="domain" description="DC1-like C-terminal" evidence="3">
    <location>
        <begin position="609"/>
        <end position="651"/>
    </location>
</feature>
<sequence length="681" mass="78092">MDSEGVLMPLVHEHLMMPWNDVRKGDCCGFLEAISDGYYCKGCDFFIHKKCIDEPSEYIKHPSHPDHTLQLLSEGRRYCDLCGRNISEGDLFYHCGICDFYLDLYCAKYPPPEVIDVSNKHHHKLTLHKVQTKFNCDAKCGKITESAEFPYVCLKCELAFHVDCVWRPSEPEYPSEVNHSYHPLHPLKSLTGQLPDYSDGKCRLCTRKIDERFRLFYHCSPCNFTLDIRCVLNQPQKSLLKLKAHDHQLTLLPRLLKFTCNACGLKGDRSPYICVQCDFMIHQGCLDLPRLININRHDHRVSRVSLLGVVNSVCRVCRNKVDWTCGGFSCQRCPDYVVHSKCATRKDVWNGKELQGVPEETEDTEPYVVIDDNTIQHFSHKHHLRLHDNGVLCDDNKRCSACTHPVCLQPFYGCMDCDFILHQNCAGFPRVKWHVLHNERLTLVTDKADLFGCAACGRFSNGFRYQHGDKTFDVRCGSISEPFSHPSFHDHPLYYISQVGGIKRCNGCNEKGNDVLRCIEDDCKFVLCFKCATLPQVVKHRVDDHPLSLCYDEDATGEYWCDICEKETNPTKWFYTCKDNQSSLHTKCVLGNFSNLMPRSTIEDRNASYEVVLNSSVSRPFCSSCKLHCIFPIILKMLGTSDEYFCSLKCLKQDEVIDCNTVKPPPTLSWISNEETTCAIQ</sequence>
<evidence type="ECO:0000259" key="2">
    <source>
        <dbReference type="Pfam" id="PF03107"/>
    </source>
</evidence>
<feature type="domain" description="DC1" evidence="2">
    <location>
        <begin position="181"/>
        <end position="231"/>
    </location>
</feature>
<dbReference type="Pfam" id="PF22926">
    <property type="entry name" value="C1-like_CT"/>
    <property type="match status" value="1"/>
</dbReference>
<evidence type="ECO:0000313" key="4">
    <source>
        <dbReference type="EMBL" id="EOA19683.1"/>
    </source>
</evidence>
<dbReference type="InterPro" id="IPR053192">
    <property type="entry name" value="Vacuole_Formation_Reg"/>
</dbReference>
<organism evidence="4 5">
    <name type="scientific">Capsella rubella</name>
    <dbReference type="NCBI Taxonomy" id="81985"/>
    <lineage>
        <taxon>Eukaryota</taxon>
        <taxon>Viridiplantae</taxon>
        <taxon>Streptophyta</taxon>
        <taxon>Embryophyta</taxon>
        <taxon>Tracheophyta</taxon>
        <taxon>Spermatophyta</taxon>
        <taxon>Magnoliopsida</taxon>
        <taxon>eudicotyledons</taxon>
        <taxon>Gunneridae</taxon>
        <taxon>Pentapetalae</taxon>
        <taxon>rosids</taxon>
        <taxon>malvids</taxon>
        <taxon>Brassicales</taxon>
        <taxon>Brassicaceae</taxon>
        <taxon>Camelineae</taxon>
        <taxon>Capsella</taxon>
    </lineage>
</organism>
<dbReference type="eggNOG" id="ENOG502RANS">
    <property type="taxonomic scope" value="Eukaryota"/>
</dbReference>
<dbReference type="KEGG" id="crb:17882307"/>
<dbReference type="PANTHER" id="PTHR32410:SF154">
    <property type="entry name" value="CHP-RICH ZINC FINGER PROTEIN-LIKE-RELATED"/>
    <property type="match status" value="1"/>
</dbReference>